<dbReference type="HOGENOM" id="CLU_1544429_0_0_10"/>
<organism evidence="1 2">
    <name type="scientific">Amoebophilus asiaticus (strain 5a2)</name>
    <dbReference type="NCBI Taxonomy" id="452471"/>
    <lineage>
        <taxon>Bacteria</taxon>
        <taxon>Pseudomonadati</taxon>
        <taxon>Bacteroidota</taxon>
        <taxon>Cytophagia</taxon>
        <taxon>Cytophagales</taxon>
        <taxon>Amoebophilaceae</taxon>
        <taxon>Candidatus Amoebophilus</taxon>
    </lineage>
</organism>
<proteinExistence type="predicted"/>
<protein>
    <submittedName>
        <fullName evidence="1">Uncharacterized protein</fullName>
    </submittedName>
</protein>
<gene>
    <name evidence="1" type="ordered locus">Aasi_0372</name>
</gene>
<evidence type="ECO:0000313" key="2">
    <source>
        <dbReference type="Proteomes" id="UP000001227"/>
    </source>
</evidence>
<accession>B3ERE3</accession>
<reference evidence="1 2" key="1">
    <citation type="journal article" date="2010" name="J. Bacteriol.">
        <title>The genome of the amoeba symbiont 'Candidatus Amoebophilus asiaticus' reveals common mechanisms for host cell interaction among amoeba-associated bacteria.</title>
        <authorList>
            <person name="Schmitz-Esser S."/>
            <person name="Tischler P."/>
            <person name="Arnold R."/>
            <person name="Montanaro J."/>
            <person name="Wagner M."/>
            <person name="Rattei T."/>
            <person name="Horn M."/>
        </authorList>
    </citation>
    <scope>NUCLEOTIDE SEQUENCE [LARGE SCALE GENOMIC DNA]</scope>
    <source>
        <strain evidence="1 2">5a2</strain>
    </source>
</reference>
<dbReference type="AlphaFoldDB" id="B3ERE3"/>
<dbReference type="Proteomes" id="UP000001227">
    <property type="component" value="Chromosome"/>
</dbReference>
<evidence type="ECO:0000313" key="1">
    <source>
        <dbReference type="EMBL" id="ACE05795.1"/>
    </source>
</evidence>
<dbReference type="EMBL" id="CP001102">
    <property type="protein sequence ID" value="ACE05795.1"/>
    <property type="molecule type" value="Genomic_DNA"/>
</dbReference>
<dbReference type="PROSITE" id="PS51257">
    <property type="entry name" value="PROKAR_LIPOPROTEIN"/>
    <property type="match status" value="1"/>
</dbReference>
<name>B3ERE3_AMOA5</name>
<dbReference type="KEGG" id="aas:Aasi_0372"/>
<keyword evidence="2" id="KW-1185">Reference proteome</keyword>
<sequence>MLTSRKVIILIKFMLVGILVVSCSCEKDKENDEQQLIVEEPKFNNNETELQQIKREEEVLTENLKIYFKAQAWKDDIEVGIIERRGNKEAIDHHISYLENVLGELNKIQDSTIDESALRRFNEFMNHIEGIAIPLDSRELVKDQQNIVKAKQIVNLTLQLYKNLKKQAELENN</sequence>